<gene>
    <name evidence="4" type="ORF">Q3O60_16195</name>
</gene>
<dbReference type="SUPFAM" id="SSF117281">
    <property type="entry name" value="Kelch motif"/>
    <property type="match status" value="1"/>
</dbReference>
<keyword evidence="5" id="KW-1185">Reference proteome</keyword>
<evidence type="ECO:0000313" key="5">
    <source>
        <dbReference type="Proteomes" id="UP001231616"/>
    </source>
</evidence>
<sequence length="351" mass="38216">MFMRSLPYLSALLVSGSVLALPPLPEPVSNNAVASTTVRGKTYVVSMMGMGPGKTAQDAHNKVWMHTIGEFGWKSLAEVPSQTRVSGRVAASAVALNNNFFVLGGYSIDRQGNRVTSVESYRFNPATERYNRVNDMPVPVDDTLALTYQDRYIYLVGGWNGDGAVNLVQVFDNFTQKWSQATPMPGQAVYGLAGAIVNDALIFCDGVALDYQTGERVKAMEPSCYQGAIDPRNALKLAWTPIEHPTGQARFRMAAIASTVEGEDVAVFIGGSQTFYHHSGVSEQGEAAQPESAVWLYSPKQQKWLSAQSTEAVMDLQGLIKVNGDIYSIGGMRQDQQVTPQLLKHSVQLNN</sequence>
<comment type="caution">
    <text evidence="4">The sequence shown here is derived from an EMBL/GenBank/DDBJ whole genome shotgun (WGS) entry which is preliminary data.</text>
</comment>
<dbReference type="RefSeq" id="WP_305894976.1">
    <property type="nucleotide sequence ID" value="NZ_JAUZVZ010000031.1"/>
</dbReference>
<dbReference type="Proteomes" id="UP001231616">
    <property type="component" value="Unassembled WGS sequence"/>
</dbReference>
<keyword evidence="2" id="KW-0677">Repeat</keyword>
<evidence type="ECO:0000256" key="3">
    <source>
        <dbReference type="SAM" id="SignalP"/>
    </source>
</evidence>
<dbReference type="Pfam" id="PF01344">
    <property type="entry name" value="Kelch_1"/>
    <property type="match status" value="1"/>
</dbReference>
<name>A0ABT9H362_9GAMM</name>
<feature type="signal peptide" evidence="3">
    <location>
        <begin position="1"/>
        <end position="20"/>
    </location>
</feature>
<accession>A0ABT9H362</accession>
<dbReference type="EMBL" id="JAUZVZ010000031">
    <property type="protein sequence ID" value="MDP4537727.1"/>
    <property type="molecule type" value="Genomic_DNA"/>
</dbReference>
<reference evidence="4 5" key="1">
    <citation type="submission" date="2023-08" db="EMBL/GenBank/DDBJ databases">
        <authorList>
            <person name="Joshi A."/>
            <person name="Thite S."/>
        </authorList>
    </citation>
    <scope>NUCLEOTIDE SEQUENCE [LARGE SCALE GENOMIC DNA]</scope>
    <source>
        <strain evidence="4 5">AC40</strain>
    </source>
</reference>
<keyword evidence="1" id="KW-0880">Kelch repeat</keyword>
<evidence type="ECO:0000256" key="1">
    <source>
        <dbReference type="ARBA" id="ARBA00022441"/>
    </source>
</evidence>
<proteinExistence type="predicted"/>
<feature type="chain" id="PRO_5046863959" evidence="3">
    <location>
        <begin position="21"/>
        <end position="351"/>
    </location>
</feature>
<organism evidence="4 5">
    <name type="scientific">Alkalimonas collagenimarina</name>
    <dbReference type="NCBI Taxonomy" id="400390"/>
    <lineage>
        <taxon>Bacteria</taxon>
        <taxon>Pseudomonadati</taxon>
        <taxon>Pseudomonadota</taxon>
        <taxon>Gammaproteobacteria</taxon>
        <taxon>Alkalimonas</taxon>
    </lineage>
</organism>
<keyword evidence="3" id="KW-0732">Signal</keyword>
<dbReference type="PANTHER" id="PTHR45632:SF3">
    <property type="entry name" value="KELCH-LIKE PROTEIN 32"/>
    <property type="match status" value="1"/>
</dbReference>
<dbReference type="SMART" id="SM00612">
    <property type="entry name" value="Kelch"/>
    <property type="match status" value="1"/>
</dbReference>
<dbReference type="InterPro" id="IPR006652">
    <property type="entry name" value="Kelch_1"/>
</dbReference>
<dbReference type="Gene3D" id="2.120.10.80">
    <property type="entry name" value="Kelch-type beta propeller"/>
    <property type="match status" value="1"/>
</dbReference>
<evidence type="ECO:0000313" key="4">
    <source>
        <dbReference type="EMBL" id="MDP4537727.1"/>
    </source>
</evidence>
<protein>
    <submittedName>
        <fullName evidence="4">Galactose oxidase</fullName>
    </submittedName>
</protein>
<dbReference type="PANTHER" id="PTHR45632">
    <property type="entry name" value="LD33804P"/>
    <property type="match status" value="1"/>
</dbReference>
<dbReference type="InterPro" id="IPR015915">
    <property type="entry name" value="Kelch-typ_b-propeller"/>
</dbReference>
<evidence type="ECO:0000256" key="2">
    <source>
        <dbReference type="ARBA" id="ARBA00022737"/>
    </source>
</evidence>